<dbReference type="GO" id="GO:0009236">
    <property type="term" value="P:cobalamin biosynthetic process"/>
    <property type="evidence" value="ECO:0007669"/>
    <property type="project" value="InterPro"/>
</dbReference>
<reference evidence="1" key="1">
    <citation type="journal article" date="2022" name="Nat. Microbiol.">
        <title>Unique mobile elements and scalable gene flow at the prokaryote-eukaryote boundary revealed by circularized Asgard archaea genomes.</title>
        <authorList>
            <person name="Wu F."/>
            <person name="Speth D.R."/>
            <person name="Philosof A."/>
            <person name="Cremiere A."/>
            <person name="Narayanan A."/>
            <person name="Barco R.A."/>
            <person name="Connon S.A."/>
            <person name="Amend J.P."/>
            <person name="Antoshechkin I.A."/>
            <person name="Orphan V.J."/>
        </authorList>
    </citation>
    <scope>NUCLEOTIDE SEQUENCE</scope>
    <source>
        <strain evidence="1">PM71</strain>
    </source>
</reference>
<dbReference type="PANTHER" id="PTHR46638:SF1">
    <property type="entry name" value="CORRINOID ADENOSYLTRANSFERASE"/>
    <property type="match status" value="1"/>
</dbReference>
<sequence length="168" mass="19327">MVQIEIIRGTGRGKTTNAVGKIIKSLIDNKKVTVIQFLKTGKECGECKYITEKFNVNWFTIGKETFFIPQKNENEFREFIKEQLSIVKDSIKDTESDVLILDELGFALYYNLIQIEDIYSLIEKINEKIIITGRLASRDFKDVDLDLVIKEIAHPFQQGISARKGVDY</sequence>
<organism evidence="1">
    <name type="scientific">Candidatus Heimdallarchaeum aukensis</name>
    <dbReference type="NCBI Taxonomy" id="2876573"/>
    <lineage>
        <taxon>Archaea</taxon>
        <taxon>Promethearchaeati</taxon>
        <taxon>Candidatus Heimdallarchaeota</taxon>
        <taxon>Candidatus Heimdallarchaeia (ex Rinke et al. 2021) (nom. nud.)</taxon>
        <taxon>Candidatus Heimdallarchaeales</taxon>
        <taxon>Candidatus Heimdallarchaeaceae</taxon>
        <taxon>Candidatus Heimdallarchaeum</taxon>
    </lineage>
</organism>
<dbReference type="Gene3D" id="3.40.50.300">
    <property type="entry name" value="P-loop containing nucleotide triphosphate hydrolases"/>
    <property type="match status" value="1"/>
</dbReference>
<dbReference type="Proteomes" id="UP001201020">
    <property type="component" value="Chromosome"/>
</dbReference>
<name>A0A9Y1BIZ5_9ARCH</name>
<dbReference type="PANTHER" id="PTHR46638">
    <property type="entry name" value="CORRINOID ADENOSYLTRANSFERASE"/>
    <property type="match status" value="1"/>
</dbReference>
<dbReference type="GO" id="GO:0005524">
    <property type="term" value="F:ATP binding"/>
    <property type="evidence" value="ECO:0007669"/>
    <property type="project" value="InterPro"/>
</dbReference>
<dbReference type="GO" id="GO:0008817">
    <property type="term" value="F:corrinoid adenosyltransferase activity"/>
    <property type="evidence" value="ECO:0007669"/>
    <property type="project" value="InterPro"/>
</dbReference>
<accession>A0A9Y1BIZ5</accession>
<dbReference type="PIRSF" id="PIRSF015617">
    <property type="entry name" value="Adensltrnsf_CobA"/>
    <property type="match status" value="1"/>
</dbReference>
<dbReference type="EMBL" id="CP084166">
    <property type="protein sequence ID" value="UJG39741.1"/>
    <property type="molecule type" value="Genomic_DNA"/>
</dbReference>
<dbReference type="InterPro" id="IPR003724">
    <property type="entry name" value="CblAdoTrfase_CobA"/>
</dbReference>
<gene>
    <name evidence="1" type="ORF">K9W45_07685</name>
</gene>
<proteinExistence type="predicted"/>
<dbReference type="SUPFAM" id="SSF52540">
    <property type="entry name" value="P-loop containing nucleoside triphosphate hydrolases"/>
    <property type="match status" value="1"/>
</dbReference>
<dbReference type="Pfam" id="PF02572">
    <property type="entry name" value="CobA_CobO_BtuR"/>
    <property type="match status" value="1"/>
</dbReference>
<dbReference type="AlphaFoldDB" id="A0A9Y1BIZ5"/>
<protein>
    <submittedName>
        <fullName evidence="1">Cob(I)yrinic acid a,c-diamide adenosyltransferase</fullName>
    </submittedName>
</protein>
<dbReference type="InterPro" id="IPR027417">
    <property type="entry name" value="P-loop_NTPase"/>
</dbReference>
<evidence type="ECO:0000313" key="1">
    <source>
        <dbReference type="EMBL" id="UJG39741.1"/>
    </source>
</evidence>